<protein>
    <recommendedName>
        <fullName evidence="3">Cytochrome P450</fullName>
    </recommendedName>
</protein>
<dbReference type="KEGG" id="ehx:EMIHUDRAFT_435913"/>
<dbReference type="RefSeq" id="XP_005772371.1">
    <property type="nucleotide sequence ID" value="XM_005772314.1"/>
</dbReference>
<evidence type="ECO:0008006" key="3">
    <source>
        <dbReference type="Google" id="ProtNLM"/>
    </source>
</evidence>
<name>A0A0D3J8V7_EMIH1</name>
<dbReference type="GO" id="GO:0016705">
    <property type="term" value="F:oxidoreductase activity, acting on paired donors, with incorporation or reduction of molecular oxygen"/>
    <property type="evidence" value="ECO:0007669"/>
    <property type="project" value="InterPro"/>
</dbReference>
<dbReference type="GO" id="GO:0020037">
    <property type="term" value="F:heme binding"/>
    <property type="evidence" value="ECO:0007669"/>
    <property type="project" value="InterPro"/>
</dbReference>
<dbReference type="OMA" id="GRICPGK"/>
<dbReference type="Proteomes" id="UP000013827">
    <property type="component" value="Unassembled WGS sequence"/>
</dbReference>
<evidence type="ECO:0000313" key="1">
    <source>
        <dbReference type="EnsemblProtists" id="EOD19942"/>
    </source>
</evidence>
<dbReference type="EnsemblProtists" id="EOD19942">
    <property type="protein sequence ID" value="EOD19942"/>
    <property type="gene ID" value="EMIHUDRAFT_435913"/>
</dbReference>
<dbReference type="HOGENOM" id="CLU_494721_0_0_1"/>
<dbReference type="GO" id="GO:0005506">
    <property type="term" value="F:iron ion binding"/>
    <property type="evidence" value="ECO:0007669"/>
    <property type="project" value="InterPro"/>
</dbReference>
<evidence type="ECO:0000313" key="2">
    <source>
        <dbReference type="Proteomes" id="UP000013827"/>
    </source>
</evidence>
<dbReference type="eggNOG" id="ENOG502T24B">
    <property type="taxonomic scope" value="Eukaryota"/>
</dbReference>
<dbReference type="AlphaFoldDB" id="A0A0D3J8V7"/>
<keyword evidence="2" id="KW-1185">Reference proteome</keyword>
<sequence length="551" mass="58502">MMAEPKSLSIMRDVDAPCSPVDAPCSPASNKRAPTDCLVTLTDCLVPCLSTAGCVVCGPWCVAPCSTLCRTATCGCSDGCCLRAIRCQDGCQNRLASYRYQYCPSDANGLPSCCVCPCGPCACCLSCTVFLLGQLDAVSIADPEIDRQRWFGDTFWIGGKLAVASTAEVHRRLLGPMDRGFYIGKPNVRPTAMSPSYPGERLFPLALASGDGAPGNNGAHASFRKQFFRYLMNDGTRARAAPTEPLVAAALQAVRAAAAESGGEMSAALRAATQLYMARTIFWAVFQVDLGPESSVECRAAIWAMSVINAVVLPYIVGLQSAPQLETLHALMLGCPALAEYEVDPALPMCPDKGRFVDQVLPVVYIAALQGVPSLAAALLADSHGEKAARVDGGAAADGGCPHADSWRAGGLPFADSWRKGLPRDFALPFGDRDRMRLVVLETARLNPPVPETVAVSYEPEEFQIGGLGRRAFPPGCPVLLSYANVALDEAVYPRPRTFAPYERASALWGPEASFVGYNGVGDRGDRLCPGRDLSIDILINLLEAVRGPAA</sequence>
<dbReference type="GeneID" id="17265635"/>
<reference evidence="1" key="2">
    <citation type="submission" date="2024-10" db="UniProtKB">
        <authorList>
            <consortium name="EnsemblProtists"/>
        </authorList>
    </citation>
    <scope>IDENTIFICATION</scope>
</reference>
<dbReference type="SUPFAM" id="SSF48264">
    <property type="entry name" value="Cytochrome P450"/>
    <property type="match status" value="1"/>
</dbReference>
<dbReference type="Gene3D" id="1.10.630.10">
    <property type="entry name" value="Cytochrome P450"/>
    <property type="match status" value="1"/>
</dbReference>
<dbReference type="GO" id="GO:0004497">
    <property type="term" value="F:monooxygenase activity"/>
    <property type="evidence" value="ECO:0007669"/>
    <property type="project" value="InterPro"/>
</dbReference>
<dbReference type="InterPro" id="IPR036396">
    <property type="entry name" value="Cyt_P450_sf"/>
</dbReference>
<dbReference type="PaxDb" id="2903-EOD19942"/>
<reference evidence="2" key="1">
    <citation type="journal article" date="2013" name="Nature">
        <title>Pan genome of the phytoplankton Emiliania underpins its global distribution.</title>
        <authorList>
            <person name="Read B.A."/>
            <person name="Kegel J."/>
            <person name="Klute M.J."/>
            <person name="Kuo A."/>
            <person name="Lefebvre S.C."/>
            <person name="Maumus F."/>
            <person name="Mayer C."/>
            <person name="Miller J."/>
            <person name="Monier A."/>
            <person name="Salamov A."/>
            <person name="Young J."/>
            <person name="Aguilar M."/>
            <person name="Claverie J.M."/>
            <person name="Frickenhaus S."/>
            <person name="Gonzalez K."/>
            <person name="Herman E.K."/>
            <person name="Lin Y.C."/>
            <person name="Napier J."/>
            <person name="Ogata H."/>
            <person name="Sarno A.F."/>
            <person name="Shmutz J."/>
            <person name="Schroeder D."/>
            <person name="de Vargas C."/>
            <person name="Verret F."/>
            <person name="von Dassow P."/>
            <person name="Valentin K."/>
            <person name="Van de Peer Y."/>
            <person name="Wheeler G."/>
            <person name="Dacks J.B."/>
            <person name="Delwiche C.F."/>
            <person name="Dyhrman S.T."/>
            <person name="Glockner G."/>
            <person name="John U."/>
            <person name="Richards T."/>
            <person name="Worden A.Z."/>
            <person name="Zhang X."/>
            <person name="Grigoriev I.V."/>
            <person name="Allen A.E."/>
            <person name="Bidle K."/>
            <person name="Borodovsky M."/>
            <person name="Bowler C."/>
            <person name="Brownlee C."/>
            <person name="Cock J.M."/>
            <person name="Elias M."/>
            <person name="Gladyshev V.N."/>
            <person name="Groth M."/>
            <person name="Guda C."/>
            <person name="Hadaegh A."/>
            <person name="Iglesias-Rodriguez M.D."/>
            <person name="Jenkins J."/>
            <person name="Jones B.M."/>
            <person name="Lawson T."/>
            <person name="Leese F."/>
            <person name="Lindquist E."/>
            <person name="Lobanov A."/>
            <person name="Lomsadze A."/>
            <person name="Malik S.B."/>
            <person name="Marsh M.E."/>
            <person name="Mackinder L."/>
            <person name="Mock T."/>
            <person name="Mueller-Roeber B."/>
            <person name="Pagarete A."/>
            <person name="Parker M."/>
            <person name="Probert I."/>
            <person name="Quesneville H."/>
            <person name="Raines C."/>
            <person name="Rensing S.A."/>
            <person name="Riano-Pachon D.M."/>
            <person name="Richier S."/>
            <person name="Rokitta S."/>
            <person name="Shiraiwa Y."/>
            <person name="Soanes D.M."/>
            <person name="van der Giezen M."/>
            <person name="Wahlund T.M."/>
            <person name="Williams B."/>
            <person name="Wilson W."/>
            <person name="Wolfe G."/>
            <person name="Wurch L.L."/>
        </authorList>
    </citation>
    <scope>NUCLEOTIDE SEQUENCE</scope>
</reference>
<organism evidence="1 2">
    <name type="scientific">Emiliania huxleyi (strain CCMP1516)</name>
    <dbReference type="NCBI Taxonomy" id="280463"/>
    <lineage>
        <taxon>Eukaryota</taxon>
        <taxon>Haptista</taxon>
        <taxon>Haptophyta</taxon>
        <taxon>Prymnesiophyceae</taxon>
        <taxon>Isochrysidales</taxon>
        <taxon>Noelaerhabdaceae</taxon>
        <taxon>Emiliania</taxon>
    </lineage>
</organism>
<accession>A0A0D3J8V7</accession>
<proteinExistence type="predicted"/>